<dbReference type="OrthoDB" id="2282777at2759"/>
<evidence type="ECO:0000313" key="2">
    <source>
        <dbReference type="Proteomes" id="UP000077051"/>
    </source>
</evidence>
<gene>
    <name evidence="1" type="ORF">MUCCIDRAFT_82464</name>
</gene>
<dbReference type="AlphaFoldDB" id="A0A162T5L7"/>
<protein>
    <submittedName>
        <fullName evidence="1">Uncharacterized protein</fullName>
    </submittedName>
</protein>
<keyword evidence="2" id="KW-1185">Reference proteome</keyword>
<proteinExistence type="predicted"/>
<evidence type="ECO:0000313" key="1">
    <source>
        <dbReference type="EMBL" id="OAD02082.1"/>
    </source>
</evidence>
<name>A0A162T5L7_MUCCL</name>
<dbReference type="Proteomes" id="UP000077051">
    <property type="component" value="Unassembled WGS sequence"/>
</dbReference>
<dbReference type="VEuPathDB" id="FungiDB:MUCCIDRAFT_82464"/>
<dbReference type="EMBL" id="AMYB01000005">
    <property type="protein sequence ID" value="OAD02082.1"/>
    <property type="molecule type" value="Genomic_DNA"/>
</dbReference>
<accession>A0A162T5L7</accession>
<comment type="caution">
    <text evidence="1">The sequence shown here is derived from an EMBL/GenBank/DDBJ whole genome shotgun (WGS) entry which is preliminary data.</text>
</comment>
<organism evidence="1 2">
    <name type="scientific">Mucor lusitanicus CBS 277.49</name>
    <dbReference type="NCBI Taxonomy" id="747725"/>
    <lineage>
        <taxon>Eukaryota</taxon>
        <taxon>Fungi</taxon>
        <taxon>Fungi incertae sedis</taxon>
        <taxon>Mucoromycota</taxon>
        <taxon>Mucoromycotina</taxon>
        <taxon>Mucoromycetes</taxon>
        <taxon>Mucorales</taxon>
        <taxon>Mucorineae</taxon>
        <taxon>Mucoraceae</taxon>
        <taxon>Mucor</taxon>
    </lineage>
</organism>
<sequence length="253" mass="29487">MKNKKTLKHYTHTNLSLWILSNSVPSKLAYYENHPPINGNPSNPKPNHTIGFLAKFSIDDIAKKVVDYLPNYQNYIEDLKKEGYIIVGYARKSTTNEDDDSRVRLLSQMIRRLRERSLVDKVFVSPRTNANDLMVDRDLVKNEELSRQLNTCGDAQDLLNYVSQNEKICLVILGYAGLSTNCKDLEVFLRNSKNIRKIVVDHLPFDNTIRIHDCCELLQDPKKWRFSIVEQEHTRDQIHQYYIILNTYALLCI</sequence>
<reference evidence="1 2" key="1">
    <citation type="submission" date="2015-06" db="EMBL/GenBank/DDBJ databases">
        <title>Expansion of signal transduction pathways in fungi by whole-genome duplication.</title>
        <authorList>
            <consortium name="DOE Joint Genome Institute"/>
            <person name="Corrochano L.M."/>
            <person name="Kuo A."/>
            <person name="Marcet-Houben M."/>
            <person name="Polaino S."/>
            <person name="Salamov A."/>
            <person name="Villalobos J.M."/>
            <person name="Alvarez M.I."/>
            <person name="Avalos J."/>
            <person name="Benito E.P."/>
            <person name="Benoit I."/>
            <person name="Burger G."/>
            <person name="Camino L.P."/>
            <person name="Canovas D."/>
            <person name="Cerda-Olmedo E."/>
            <person name="Cheng J.-F."/>
            <person name="Dominguez A."/>
            <person name="Elias M."/>
            <person name="Eslava A.P."/>
            <person name="Glaser F."/>
            <person name="Grimwood J."/>
            <person name="Gutierrez G."/>
            <person name="Heitman J."/>
            <person name="Henrissat B."/>
            <person name="Iturriaga E.A."/>
            <person name="Lang B.F."/>
            <person name="Lavin J.L."/>
            <person name="Lee S."/>
            <person name="Li W."/>
            <person name="Lindquist E."/>
            <person name="Lopez-Garcia S."/>
            <person name="Luque E.M."/>
            <person name="Marcos A.T."/>
            <person name="Martin J."/>
            <person name="Mccluskey K."/>
            <person name="Medina H.R."/>
            <person name="Miralles-Duran A."/>
            <person name="Miyazaki A."/>
            <person name="Munoz-Torres E."/>
            <person name="Oguiza J.A."/>
            <person name="Ohm R."/>
            <person name="Olmedo M."/>
            <person name="Orejas M."/>
            <person name="Ortiz-Castellanos L."/>
            <person name="Pisabarro A.G."/>
            <person name="Rodriguez-Romero J."/>
            <person name="Ruiz-Herrera J."/>
            <person name="Ruiz-Vazquez R."/>
            <person name="Sanz C."/>
            <person name="Schackwitz W."/>
            <person name="Schmutz J."/>
            <person name="Shahriari M."/>
            <person name="Shelest E."/>
            <person name="Silva-Franco F."/>
            <person name="Soanes D."/>
            <person name="Syed K."/>
            <person name="Tagua V.G."/>
            <person name="Talbot N.J."/>
            <person name="Thon M."/>
            <person name="De Vries R.P."/>
            <person name="Wiebenga A."/>
            <person name="Yadav J.S."/>
            <person name="Braun E.L."/>
            <person name="Baker S."/>
            <person name="Garre V."/>
            <person name="Horwitz B."/>
            <person name="Torres-Martinez S."/>
            <person name="Idnurm A."/>
            <person name="Herrera-Estrella A."/>
            <person name="Gabaldon T."/>
            <person name="Grigoriev I.V."/>
        </authorList>
    </citation>
    <scope>NUCLEOTIDE SEQUENCE [LARGE SCALE GENOMIC DNA]</scope>
    <source>
        <strain evidence="1 2">CBS 277.49</strain>
    </source>
</reference>